<feature type="binding site" evidence="8">
    <location>
        <position position="103"/>
    </location>
    <ligand>
        <name>Mg(2+)</name>
        <dbReference type="ChEBI" id="CHEBI:18420"/>
    </ligand>
</feature>
<dbReference type="InterPro" id="IPR050556">
    <property type="entry name" value="Type_II_TA_system_RNase"/>
</dbReference>
<keyword evidence="5 8" id="KW-0378">Hydrolase</keyword>
<dbReference type="InterPro" id="IPR022907">
    <property type="entry name" value="VapC_family"/>
</dbReference>
<evidence type="ECO:0000256" key="1">
    <source>
        <dbReference type="ARBA" id="ARBA00001946"/>
    </source>
</evidence>
<evidence type="ECO:0000259" key="9">
    <source>
        <dbReference type="Pfam" id="PF01850"/>
    </source>
</evidence>
<dbReference type="InterPro" id="IPR029060">
    <property type="entry name" value="PIN-like_dom_sf"/>
</dbReference>
<dbReference type="PANTHER" id="PTHR33653">
    <property type="entry name" value="RIBONUCLEASE VAPC2"/>
    <property type="match status" value="1"/>
</dbReference>
<feature type="domain" description="PIN" evidence="9">
    <location>
        <begin position="2"/>
        <end position="121"/>
    </location>
</feature>
<dbReference type="GO" id="GO:0000287">
    <property type="term" value="F:magnesium ion binding"/>
    <property type="evidence" value="ECO:0007669"/>
    <property type="project" value="UniProtKB-UniRule"/>
</dbReference>
<evidence type="ECO:0000313" key="10">
    <source>
        <dbReference type="EMBL" id="PJM74056.1"/>
    </source>
</evidence>
<reference evidence="10 11" key="1">
    <citation type="submission" date="2017-10" db="EMBL/GenBank/DDBJ databases">
        <title>Draft genome sequences of strains TRE 1, TRE 9, TRE H and TRI 7, isolated from tamarins, belonging to four potential novel Bifidobacterium species.</title>
        <authorList>
            <person name="Mattarelli P."/>
            <person name="Modesto M."/>
            <person name="Puglisi E."/>
            <person name="Morelli L."/>
            <person name="Spezio C."/>
            <person name="Bonetti A."/>
            <person name="Sandri C."/>
        </authorList>
    </citation>
    <scope>NUCLEOTIDE SEQUENCE [LARGE SCALE GENOMIC DNA]</scope>
    <source>
        <strain evidence="11">TRE1</strain>
    </source>
</reference>
<dbReference type="Gene3D" id="3.40.50.1010">
    <property type="entry name" value="5'-nuclease"/>
    <property type="match status" value="1"/>
</dbReference>
<keyword evidence="6 8" id="KW-0460">Magnesium</keyword>
<dbReference type="CDD" id="cd18731">
    <property type="entry name" value="PIN_NgFitB-like"/>
    <property type="match status" value="1"/>
</dbReference>
<evidence type="ECO:0000256" key="4">
    <source>
        <dbReference type="ARBA" id="ARBA00022723"/>
    </source>
</evidence>
<sequence length="141" mass="15743">MIVVDTNVVSELWKARPDTAVMRWWRSQDLGELMITSITVAELYLGVRLLPEGRKRERLAAVVKWFCGDFVARTADFDIVAALNYSRIMAERRRMGRPIGVQDAMIAAMARSRGAAVATRNVKNFEGTGVDVVNPWGSTAE</sequence>
<proteinExistence type="inferred from homology"/>
<dbReference type="SUPFAM" id="SSF88723">
    <property type="entry name" value="PIN domain-like"/>
    <property type="match status" value="1"/>
</dbReference>
<dbReference type="OrthoDB" id="9804823at2"/>
<evidence type="ECO:0000256" key="6">
    <source>
        <dbReference type="ARBA" id="ARBA00022842"/>
    </source>
</evidence>
<dbReference type="EMBL" id="PEBI01000001">
    <property type="protein sequence ID" value="PJM74056.1"/>
    <property type="molecule type" value="Genomic_DNA"/>
</dbReference>
<comment type="function">
    <text evidence="8">Toxic component of a toxin-antitoxin (TA) system. An RNase.</text>
</comment>
<name>A0A2M9HB60_9BIFI</name>
<gene>
    <name evidence="8" type="primary">vapC</name>
    <name evidence="10" type="ORF">CS006_02625</name>
</gene>
<protein>
    <recommendedName>
        <fullName evidence="8">Ribonuclease VapC</fullName>
        <shortName evidence="8">RNase VapC</shortName>
        <ecNumber evidence="8">3.1.-.-</ecNumber>
    </recommendedName>
    <alternativeName>
        <fullName evidence="8">Toxin VapC</fullName>
    </alternativeName>
</protein>
<keyword evidence="3 8" id="KW-0540">Nuclease</keyword>
<evidence type="ECO:0000256" key="8">
    <source>
        <dbReference type="HAMAP-Rule" id="MF_00265"/>
    </source>
</evidence>
<keyword evidence="4 8" id="KW-0479">Metal-binding</keyword>
<dbReference type="Proteomes" id="UP000229095">
    <property type="component" value="Unassembled WGS sequence"/>
</dbReference>
<dbReference type="RefSeq" id="WP_100510198.1">
    <property type="nucleotide sequence ID" value="NZ_PEBI01000001.1"/>
</dbReference>
<dbReference type="GO" id="GO:0090729">
    <property type="term" value="F:toxin activity"/>
    <property type="evidence" value="ECO:0007669"/>
    <property type="project" value="UniProtKB-KW"/>
</dbReference>
<dbReference type="PANTHER" id="PTHR33653:SF1">
    <property type="entry name" value="RIBONUCLEASE VAPC2"/>
    <property type="match status" value="1"/>
</dbReference>
<evidence type="ECO:0000256" key="2">
    <source>
        <dbReference type="ARBA" id="ARBA00022649"/>
    </source>
</evidence>
<dbReference type="EC" id="3.1.-.-" evidence="8"/>
<organism evidence="10 11">
    <name type="scientific">Bifidobacterium primatium</name>
    <dbReference type="NCBI Taxonomy" id="2045438"/>
    <lineage>
        <taxon>Bacteria</taxon>
        <taxon>Bacillati</taxon>
        <taxon>Actinomycetota</taxon>
        <taxon>Actinomycetes</taxon>
        <taxon>Bifidobacteriales</taxon>
        <taxon>Bifidobacteriaceae</taxon>
        <taxon>Bifidobacterium</taxon>
    </lineage>
</organism>
<evidence type="ECO:0000256" key="5">
    <source>
        <dbReference type="ARBA" id="ARBA00022801"/>
    </source>
</evidence>
<comment type="similarity">
    <text evidence="7 8">Belongs to the PINc/VapC protein family.</text>
</comment>
<dbReference type="AlphaFoldDB" id="A0A2M9HB60"/>
<evidence type="ECO:0000313" key="11">
    <source>
        <dbReference type="Proteomes" id="UP000229095"/>
    </source>
</evidence>
<keyword evidence="8" id="KW-0800">Toxin</keyword>
<comment type="cofactor">
    <cofactor evidence="1 8">
        <name>Mg(2+)</name>
        <dbReference type="ChEBI" id="CHEBI:18420"/>
    </cofactor>
</comment>
<evidence type="ECO:0000256" key="3">
    <source>
        <dbReference type="ARBA" id="ARBA00022722"/>
    </source>
</evidence>
<dbReference type="GO" id="GO:0004540">
    <property type="term" value="F:RNA nuclease activity"/>
    <property type="evidence" value="ECO:0007669"/>
    <property type="project" value="InterPro"/>
</dbReference>
<feature type="binding site" evidence="8">
    <location>
        <position position="5"/>
    </location>
    <ligand>
        <name>Mg(2+)</name>
        <dbReference type="ChEBI" id="CHEBI:18420"/>
    </ligand>
</feature>
<keyword evidence="2 8" id="KW-1277">Toxin-antitoxin system</keyword>
<comment type="caution">
    <text evidence="10">The sequence shown here is derived from an EMBL/GenBank/DDBJ whole genome shotgun (WGS) entry which is preliminary data.</text>
</comment>
<dbReference type="Pfam" id="PF01850">
    <property type="entry name" value="PIN"/>
    <property type="match status" value="1"/>
</dbReference>
<evidence type="ECO:0000256" key="7">
    <source>
        <dbReference type="ARBA" id="ARBA00038093"/>
    </source>
</evidence>
<dbReference type="HAMAP" id="MF_00265">
    <property type="entry name" value="VapC_Nob1"/>
    <property type="match status" value="1"/>
</dbReference>
<accession>A0A2M9HB60</accession>
<dbReference type="InterPro" id="IPR002716">
    <property type="entry name" value="PIN_dom"/>
</dbReference>
<keyword evidence="11" id="KW-1185">Reference proteome</keyword>
<dbReference type="GO" id="GO:0016787">
    <property type="term" value="F:hydrolase activity"/>
    <property type="evidence" value="ECO:0007669"/>
    <property type="project" value="UniProtKB-KW"/>
</dbReference>